<comment type="cofactor">
    <cofactor evidence="7">
        <name>K(+)</name>
        <dbReference type="ChEBI" id="CHEBI:29103"/>
    </cofactor>
    <text evidence="7">Binds 1 potassium ion per subunit.</text>
</comment>
<dbReference type="InterPro" id="IPR027266">
    <property type="entry name" value="TrmE/GcvT-like"/>
</dbReference>
<evidence type="ECO:0000256" key="4">
    <source>
        <dbReference type="ARBA" id="ARBA00022842"/>
    </source>
</evidence>
<accession>A0AAU7QTH4</accession>
<dbReference type="Gene3D" id="3.30.1360.120">
    <property type="entry name" value="Probable tRNA modification gtpase trme, domain 1"/>
    <property type="match status" value="1"/>
</dbReference>
<comment type="subunit">
    <text evidence="7">Homodimer. Heterotetramer of two MnmE and two MnmG subunits.</text>
</comment>
<dbReference type="PANTHER" id="PTHR42714">
    <property type="entry name" value="TRNA MODIFICATION GTPASE GTPBP3"/>
    <property type="match status" value="1"/>
</dbReference>
<dbReference type="GO" id="GO:0046872">
    <property type="term" value="F:metal ion binding"/>
    <property type="evidence" value="ECO:0007669"/>
    <property type="project" value="UniProtKB-KW"/>
</dbReference>
<dbReference type="Pfam" id="PF10396">
    <property type="entry name" value="TrmE_N"/>
    <property type="match status" value="1"/>
</dbReference>
<feature type="binding site" evidence="7">
    <location>
        <begin position="244"/>
        <end position="250"/>
    </location>
    <ligand>
        <name>GTP</name>
        <dbReference type="ChEBI" id="CHEBI:37565"/>
    </ligand>
</feature>
<dbReference type="GO" id="GO:0005829">
    <property type="term" value="C:cytosol"/>
    <property type="evidence" value="ECO:0007669"/>
    <property type="project" value="TreeGrafter"/>
</dbReference>
<dbReference type="NCBIfam" id="TIGR00231">
    <property type="entry name" value="small_GTP"/>
    <property type="match status" value="1"/>
</dbReference>
<feature type="binding site" evidence="7">
    <location>
        <position position="244"/>
    </location>
    <ligand>
        <name>K(+)</name>
        <dbReference type="ChEBI" id="CHEBI:29103"/>
    </ligand>
</feature>
<keyword evidence="6 7" id="KW-0342">GTP-binding</keyword>
<evidence type="ECO:0000256" key="2">
    <source>
        <dbReference type="ARBA" id="ARBA00022694"/>
    </source>
</evidence>
<gene>
    <name evidence="7 12" type="primary">mnmE</name>
    <name evidence="7" type="synonym">trmE</name>
    <name evidence="12" type="ORF">ABNO50_00955</name>
</gene>
<evidence type="ECO:0000256" key="6">
    <source>
        <dbReference type="ARBA" id="ARBA00023134"/>
    </source>
</evidence>
<feature type="binding site" evidence="7">
    <location>
        <position position="81"/>
    </location>
    <ligand>
        <name>(6S)-5-formyl-5,6,7,8-tetrahydrofolate</name>
        <dbReference type="ChEBI" id="CHEBI:57457"/>
    </ligand>
</feature>
<dbReference type="Gene3D" id="1.20.120.430">
    <property type="entry name" value="tRNA modification GTPase MnmE domain 2"/>
    <property type="match status" value="1"/>
</dbReference>
<dbReference type="InterPro" id="IPR018948">
    <property type="entry name" value="GTP-bd_TrmE_N"/>
</dbReference>
<feature type="domain" description="GTP-binding protein TrmE N-terminal" evidence="10">
    <location>
        <begin position="3"/>
        <end position="120"/>
    </location>
</feature>
<keyword evidence="5 7" id="KW-0630">Potassium</keyword>
<feature type="binding site" evidence="7">
    <location>
        <position position="250"/>
    </location>
    <ligand>
        <name>Mg(2+)</name>
        <dbReference type="ChEBI" id="CHEBI:18420"/>
    </ligand>
</feature>
<dbReference type="Pfam" id="PF01926">
    <property type="entry name" value="MMR_HSR1"/>
    <property type="match status" value="1"/>
</dbReference>
<evidence type="ECO:0000259" key="11">
    <source>
        <dbReference type="Pfam" id="PF12631"/>
    </source>
</evidence>
<evidence type="ECO:0000259" key="9">
    <source>
        <dbReference type="Pfam" id="PF01926"/>
    </source>
</evidence>
<feature type="binding site" evidence="7">
    <location>
        <position position="229"/>
    </location>
    <ligand>
        <name>Mg(2+)</name>
        <dbReference type="ChEBI" id="CHEBI:18420"/>
    </ligand>
</feature>
<comment type="subcellular location">
    <subcellularLocation>
        <location evidence="7">Cytoplasm</location>
    </subcellularLocation>
</comment>
<keyword evidence="4 7" id="KW-0460">Magnesium</keyword>
<evidence type="ECO:0000256" key="5">
    <source>
        <dbReference type="ARBA" id="ARBA00022958"/>
    </source>
</evidence>
<dbReference type="InterPro" id="IPR004520">
    <property type="entry name" value="GTPase_MnmE"/>
</dbReference>
<dbReference type="InterPro" id="IPR005225">
    <property type="entry name" value="Small_GTP-bd"/>
</dbReference>
<protein>
    <recommendedName>
        <fullName evidence="7">tRNA modification GTPase MnmE</fullName>
        <ecNumber evidence="7">3.6.-.-</ecNumber>
    </recommendedName>
</protein>
<dbReference type="PANTHER" id="PTHR42714:SF2">
    <property type="entry name" value="TRNA MODIFICATION GTPASE GTPBP3, MITOCHONDRIAL"/>
    <property type="match status" value="1"/>
</dbReference>
<dbReference type="HAMAP" id="MF_00379">
    <property type="entry name" value="GTPase_MnmE"/>
    <property type="match status" value="1"/>
</dbReference>
<dbReference type="GO" id="GO:0030488">
    <property type="term" value="P:tRNA methylation"/>
    <property type="evidence" value="ECO:0007669"/>
    <property type="project" value="TreeGrafter"/>
</dbReference>
<feature type="binding site" evidence="7">
    <location>
        <position position="120"/>
    </location>
    <ligand>
        <name>(6S)-5-formyl-5,6,7,8-tetrahydrofolate</name>
        <dbReference type="ChEBI" id="CHEBI:57457"/>
    </ligand>
</feature>
<dbReference type="AlphaFoldDB" id="A0AAU7QTH4"/>
<dbReference type="EC" id="3.6.-.-" evidence="7"/>
<feature type="binding site" evidence="7">
    <location>
        <position position="246"/>
    </location>
    <ligand>
        <name>K(+)</name>
        <dbReference type="ChEBI" id="CHEBI:29103"/>
    </ligand>
</feature>
<dbReference type="EMBL" id="CP157894">
    <property type="protein sequence ID" value="XBT18375.1"/>
    <property type="molecule type" value="Genomic_DNA"/>
</dbReference>
<dbReference type="SUPFAM" id="SSF52540">
    <property type="entry name" value="P-loop containing nucleoside triphosphate hydrolases"/>
    <property type="match status" value="1"/>
</dbReference>
<dbReference type="InterPro" id="IPR025867">
    <property type="entry name" value="MnmE_helical"/>
</dbReference>
<feature type="binding site" evidence="7">
    <location>
        <position position="452"/>
    </location>
    <ligand>
        <name>(6S)-5-formyl-5,6,7,8-tetrahydrofolate</name>
        <dbReference type="ChEBI" id="CHEBI:57457"/>
    </ligand>
</feature>
<keyword evidence="7" id="KW-0479">Metal-binding</keyword>
<feature type="domain" description="G" evidence="9">
    <location>
        <begin position="217"/>
        <end position="332"/>
    </location>
</feature>
<dbReference type="GO" id="GO:0005525">
    <property type="term" value="F:GTP binding"/>
    <property type="evidence" value="ECO:0007669"/>
    <property type="project" value="UniProtKB-UniRule"/>
</dbReference>
<dbReference type="GO" id="GO:0003924">
    <property type="term" value="F:GTPase activity"/>
    <property type="evidence" value="ECO:0007669"/>
    <property type="project" value="UniProtKB-UniRule"/>
</dbReference>
<feature type="binding site" evidence="7">
    <location>
        <begin position="269"/>
        <end position="272"/>
    </location>
    <ligand>
        <name>GTP</name>
        <dbReference type="ChEBI" id="CHEBI:37565"/>
    </ligand>
</feature>
<organism evidence="12">
    <name type="scientific">Candidatus Shikimatogenerans sp. Tduv</name>
    <dbReference type="NCBI Taxonomy" id="3158567"/>
    <lineage>
        <taxon>Bacteria</taxon>
        <taxon>Pseudomonadati</taxon>
        <taxon>Bacteroidota</taxon>
        <taxon>Flavobacteriia</taxon>
        <taxon>Flavobacteriales</taxon>
        <taxon>Candidatus Shikimatogenerans</taxon>
    </lineage>
</organism>
<evidence type="ECO:0000313" key="12">
    <source>
        <dbReference type="EMBL" id="XBT18375.1"/>
    </source>
</evidence>
<evidence type="ECO:0000256" key="1">
    <source>
        <dbReference type="ARBA" id="ARBA00011043"/>
    </source>
</evidence>
<dbReference type="CDD" id="cd14858">
    <property type="entry name" value="TrmE_N"/>
    <property type="match status" value="1"/>
</dbReference>
<sequence length="452" mass="53395">MKTIVNLSTPEGIGAISIIRISGNKSFKIIKKIFKYKKKKIIIKHKKIYIGYLIYKKKIIDEVIIYTYIKPKSYTGENLVEISCHGSIYIQKKIIKIIIKLGAKLSLPGEFTYRAFLNKKINLLQADNINNLILSNNKIDYKIFINQLNNKNYFILKKIKKKILNILIYIELQIDFSEENININNKKIYSKIINIIKKLKKFIKNYKIYNKNKKYFKILILGNVNTGKSTLFNKIINKNRSIISNIKGTTRNYITNNILYNNKKITIIDSAGIKKIKNNIDKISINNTYKIINKTNLILFLFTPKTLIKDKKLYKKIYKLSNNKKIIKILNKIDLLKNNKIKKFKKYICISAKKNINLKILKKNIFQYIKNKKNKKIYNKNIIINIKFINYIKKSIFFLKKAKKKIKKKCIYFDIIYINIKNSIKYLNKILGENINKNNILHTIFKNFCIGK</sequence>
<evidence type="ECO:0000256" key="7">
    <source>
        <dbReference type="HAMAP-Rule" id="MF_00379"/>
    </source>
</evidence>
<dbReference type="Gene3D" id="3.40.50.300">
    <property type="entry name" value="P-loop containing nucleotide triphosphate hydrolases"/>
    <property type="match status" value="1"/>
</dbReference>
<dbReference type="Pfam" id="PF12631">
    <property type="entry name" value="MnmE_helical"/>
    <property type="match status" value="1"/>
</dbReference>
<evidence type="ECO:0000256" key="8">
    <source>
        <dbReference type="RuleBase" id="RU003313"/>
    </source>
</evidence>
<keyword evidence="3 7" id="KW-0547">Nucleotide-binding</keyword>
<feature type="binding site" evidence="7">
    <location>
        <position position="20"/>
    </location>
    <ligand>
        <name>(6S)-5-formyl-5,6,7,8-tetrahydrofolate</name>
        <dbReference type="ChEBI" id="CHEBI:57457"/>
    </ligand>
</feature>
<keyword evidence="2 7" id="KW-0819">tRNA processing</keyword>
<keyword evidence="7" id="KW-0378">Hydrolase</keyword>
<name>A0AAU7QTH4_9FLAO</name>
<evidence type="ECO:0000256" key="3">
    <source>
        <dbReference type="ARBA" id="ARBA00022741"/>
    </source>
</evidence>
<dbReference type="InterPro" id="IPR006073">
    <property type="entry name" value="GTP-bd"/>
</dbReference>
<dbReference type="GO" id="GO:0002098">
    <property type="term" value="P:tRNA wobble uridine modification"/>
    <property type="evidence" value="ECO:0007669"/>
    <property type="project" value="TreeGrafter"/>
</dbReference>
<feature type="binding site" evidence="7">
    <location>
        <position position="225"/>
    </location>
    <ligand>
        <name>K(+)</name>
        <dbReference type="ChEBI" id="CHEBI:29103"/>
    </ligand>
</feature>
<feature type="domain" description="MnmE helical" evidence="11">
    <location>
        <begin position="123"/>
        <end position="449"/>
    </location>
</feature>
<keyword evidence="7" id="KW-0963">Cytoplasm</keyword>
<reference evidence="12" key="1">
    <citation type="submission" date="2024-06" db="EMBL/GenBank/DDBJ databases">
        <title>Diversity, functionality, and evolutionary history of bacterial symbionts in false click beetles (Coleoptera, Throscidae).</title>
        <authorList>
            <person name="Wierz J.C."/>
            <person name="Malm H."/>
            <person name="Kaltenpoth M."/>
            <person name="Engl T."/>
        </authorList>
    </citation>
    <scope>NUCLEOTIDE SEQUENCE</scope>
    <source>
        <strain evidence="12">Tduv</strain>
    </source>
</reference>
<feature type="binding site" evidence="7">
    <location>
        <begin position="225"/>
        <end position="230"/>
    </location>
    <ligand>
        <name>GTP</name>
        <dbReference type="ChEBI" id="CHEBI:37565"/>
    </ligand>
</feature>
<comment type="similarity">
    <text evidence="1 7 8">Belongs to the TRAFAC class TrmE-Era-EngA-EngB-Septin-like GTPase superfamily. TrmE GTPase family.</text>
</comment>
<proteinExistence type="inferred from homology"/>
<feature type="binding site" evidence="7">
    <location>
        <position position="249"/>
    </location>
    <ligand>
        <name>K(+)</name>
        <dbReference type="ChEBI" id="CHEBI:29103"/>
    </ligand>
</feature>
<dbReference type="NCBIfam" id="TIGR00450">
    <property type="entry name" value="mnmE_trmE_thdF"/>
    <property type="match status" value="1"/>
</dbReference>
<comment type="caution">
    <text evidence="7">Lacks conserved residue(s) required for the propagation of feature annotation.</text>
</comment>
<dbReference type="SUPFAM" id="SSF103025">
    <property type="entry name" value="Folate-binding domain"/>
    <property type="match status" value="1"/>
</dbReference>
<dbReference type="InterPro" id="IPR027417">
    <property type="entry name" value="P-loop_NTPase"/>
</dbReference>
<comment type="function">
    <text evidence="7">Exhibits a very high intrinsic GTPase hydrolysis rate. Involved in the addition of a carboxymethylaminomethyl (cmnm) group at the wobble position (U34) of certain tRNAs, forming tRNA-cmnm(5)s(2)U34.</text>
</comment>
<dbReference type="InterPro" id="IPR027368">
    <property type="entry name" value="MnmE_dom2"/>
</dbReference>
<evidence type="ECO:0000259" key="10">
    <source>
        <dbReference type="Pfam" id="PF10396"/>
    </source>
</evidence>